<evidence type="ECO:0000256" key="1">
    <source>
        <dbReference type="SAM" id="Phobius"/>
    </source>
</evidence>
<dbReference type="RefSeq" id="WP_213408125.1">
    <property type="nucleotide sequence ID" value="NZ_CP074441.1"/>
</dbReference>
<evidence type="ECO:0000313" key="4">
    <source>
        <dbReference type="Proteomes" id="UP001526225"/>
    </source>
</evidence>
<name>A0ABT3E5N4_9LACO</name>
<dbReference type="Gene3D" id="3.40.710.10">
    <property type="entry name" value="DD-peptidase/beta-lactamase superfamily"/>
    <property type="match status" value="1"/>
</dbReference>
<dbReference type="SUPFAM" id="SSF56601">
    <property type="entry name" value="beta-lactamase/transpeptidase-like"/>
    <property type="match status" value="1"/>
</dbReference>
<reference evidence="3 4" key="1">
    <citation type="submission" date="2022-10" db="EMBL/GenBank/DDBJ databases">
        <title>Weissella fermenti sp. nov., isolated from fermented cabbage.</title>
        <authorList>
            <person name="Lee J.K."/>
            <person name="Baek J.H."/>
            <person name="Choi D.G."/>
            <person name="Kim J.M."/>
            <person name="Jeon C.O."/>
        </authorList>
    </citation>
    <scope>NUCLEOTIDE SEQUENCE [LARGE SCALE GENOMIC DNA]</scope>
    <source>
        <strain evidence="3 4">KACC 18534</strain>
    </source>
</reference>
<evidence type="ECO:0000259" key="2">
    <source>
        <dbReference type="Pfam" id="PF00144"/>
    </source>
</evidence>
<dbReference type="InterPro" id="IPR050491">
    <property type="entry name" value="AmpC-like"/>
</dbReference>
<keyword evidence="1" id="KW-0812">Transmembrane</keyword>
<proteinExistence type="predicted"/>
<evidence type="ECO:0000313" key="3">
    <source>
        <dbReference type="EMBL" id="MCW0953726.1"/>
    </source>
</evidence>
<organism evidence="3 4">
    <name type="scientific">Weissella ceti</name>
    <dbReference type="NCBI Taxonomy" id="759620"/>
    <lineage>
        <taxon>Bacteria</taxon>
        <taxon>Bacillati</taxon>
        <taxon>Bacillota</taxon>
        <taxon>Bacilli</taxon>
        <taxon>Lactobacillales</taxon>
        <taxon>Lactobacillaceae</taxon>
        <taxon>Weissella</taxon>
    </lineage>
</organism>
<dbReference type="PANTHER" id="PTHR46825:SF9">
    <property type="entry name" value="BETA-LACTAMASE-RELATED DOMAIN-CONTAINING PROTEIN"/>
    <property type="match status" value="1"/>
</dbReference>
<comment type="caution">
    <text evidence="3">The sequence shown here is derived from an EMBL/GenBank/DDBJ whole genome shotgun (WGS) entry which is preliminary data.</text>
</comment>
<dbReference type="InterPro" id="IPR012338">
    <property type="entry name" value="Beta-lactam/transpept-like"/>
</dbReference>
<keyword evidence="1" id="KW-0472">Membrane</keyword>
<keyword evidence="1" id="KW-1133">Transmembrane helix</keyword>
<dbReference type="Proteomes" id="UP001526225">
    <property type="component" value="Unassembled WGS sequence"/>
</dbReference>
<dbReference type="Pfam" id="PF00144">
    <property type="entry name" value="Beta-lactamase"/>
    <property type="match status" value="1"/>
</dbReference>
<protein>
    <submittedName>
        <fullName evidence="3">Beta-lactamase family protein</fullName>
    </submittedName>
</protein>
<dbReference type="InterPro" id="IPR001466">
    <property type="entry name" value="Beta-lactam-related"/>
</dbReference>
<feature type="domain" description="Beta-lactamase-related" evidence="2">
    <location>
        <begin position="94"/>
        <end position="383"/>
    </location>
</feature>
<gene>
    <name evidence="3" type="ORF">OIT44_06640</name>
</gene>
<feature type="transmembrane region" description="Helical" evidence="1">
    <location>
        <begin position="12"/>
        <end position="30"/>
    </location>
</feature>
<accession>A0ABT3E5N4</accession>
<dbReference type="EMBL" id="JAOZFE010000009">
    <property type="protein sequence ID" value="MCW0953726.1"/>
    <property type="molecule type" value="Genomic_DNA"/>
</dbReference>
<dbReference type="PANTHER" id="PTHR46825">
    <property type="entry name" value="D-ALANYL-D-ALANINE-CARBOXYPEPTIDASE/ENDOPEPTIDASE AMPH"/>
    <property type="match status" value="1"/>
</dbReference>
<sequence length="400" mass="45922">MEQHNTWQGIKVIGCLVIVAIGITFVWFQIELKHVRNESEFRHTEISSTKAQVTKQITDENVKANESHVQHAKLGTVGKIDDPKFTTILNMVEEQHYQGSVLLIKHGQPIWQQAFGEMSPGVPFEPDTPISLTSISKNVTAYLLMKELTRRQMTLDTKLSYFYPKMLGAEETTLRDLIRMDAPYHGIGYVYGDRSEQEFMNMYLTGITYKPTNDKKWHYNAADYQILTNVLYKLTKTPYNKLVERELKPKYNVLTVDEFEALENRPTAYAKNGDVKQFNPQRFHREVGTGSLFMSAWDAYRYISDEIKGQNLTKQEFSELTKQEFSELTKLRTEGGYGYSGGMYVQDYGYLLHGILQGYEPSMMLDKTGENGVVLFSNHVTGKIDEDLAAPIFTEIMAME</sequence>
<keyword evidence="4" id="KW-1185">Reference proteome</keyword>